<dbReference type="CDD" id="cd04183">
    <property type="entry name" value="GT2_BcE_like"/>
    <property type="match status" value="1"/>
</dbReference>
<organism evidence="4 5">
    <name type="scientific">Belnapia mucosa</name>
    <dbReference type="NCBI Taxonomy" id="2804532"/>
    <lineage>
        <taxon>Bacteria</taxon>
        <taxon>Pseudomonadati</taxon>
        <taxon>Pseudomonadota</taxon>
        <taxon>Alphaproteobacteria</taxon>
        <taxon>Acetobacterales</taxon>
        <taxon>Roseomonadaceae</taxon>
        <taxon>Belnapia</taxon>
    </lineage>
</organism>
<dbReference type="PIRSF" id="PIRSF028162">
    <property type="entry name" value="BcbE_prd"/>
    <property type="match status" value="1"/>
</dbReference>
<gene>
    <name evidence="4" type="ORF">JMJ55_21250</name>
</gene>
<evidence type="ECO:0000256" key="2">
    <source>
        <dbReference type="ARBA" id="ARBA00022695"/>
    </source>
</evidence>
<keyword evidence="2" id="KW-0548">Nucleotidyltransferase</keyword>
<proteinExistence type="predicted"/>
<evidence type="ECO:0000259" key="3">
    <source>
        <dbReference type="Pfam" id="PF00483"/>
    </source>
</evidence>
<name>A0ABS1VBV5_9PROT</name>
<dbReference type="InterPro" id="IPR005835">
    <property type="entry name" value="NTP_transferase_dom"/>
</dbReference>
<keyword evidence="1" id="KW-0808">Transferase</keyword>
<dbReference type="InterPro" id="IPR029044">
    <property type="entry name" value="Nucleotide-diphossugar_trans"/>
</dbReference>
<feature type="domain" description="Nucleotidyl transferase" evidence="3">
    <location>
        <begin position="19"/>
        <end position="187"/>
    </location>
</feature>
<protein>
    <submittedName>
        <fullName evidence="4">Glycosyltransferase family 2 protein</fullName>
    </submittedName>
</protein>
<keyword evidence="5" id="KW-1185">Reference proteome</keyword>
<evidence type="ECO:0000256" key="1">
    <source>
        <dbReference type="ARBA" id="ARBA00022679"/>
    </source>
</evidence>
<dbReference type="InterPro" id="IPR050065">
    <property type="entry name" value="GlmU-like"/>
</dbReference>
<dbReference type="PANTHER" id="PTHR43584">
    <property type="entry name" value="NUCLEOTIDYL TRANSFERASE"/>
    <property type="match status" value="1"/>
</dbReference>
<dbReference type="Pfam" id="PF00483">
    <property type="entry name" value="NTP_transferase"/>
    <property type="match status" value="1"/>
</dbReference>
<reference evidence="4 5" key="1">
    <citation type="submission" date="2021-01" db="EMBL/GenBank/DDBJ databases">
        <title>Belnapia mucosa sp. nov. and Belnapia arida sp. nov., isolated from the Tabernas Desert (Almeria, Spain).</title>
        <authorList>
            <person name="Molina-Menor E."/>
            <person name="Vidal-Verdu A."/>
            <person name="Calonge A."/>
            <person name="Satari L."/>
            <person name="Pereto Magraner J."/>
            <person name="Porcar Miralles M."/>
        </authorList>
    </citation>
    <scope>NUCLEOTIDE SEQUENCE [LARGE SCALE GENOMIC DNA]</scope>
    <source>
        <strain evidence="4 5">T6</strain>
    </source>
</reference>
<comment type="caution">
    <text evidence="4">The sequence shown here is derived from an EMBL/GenBank/DDBJ whole genome shotgun (WGS) entry which is preliminary data.</text>
</comment>
<dbReference type="EMBL" id="JAEUXJ010000010">
    <property type="protein sequence ID" value="MBL6457868.1"/>
    <property type="molecule type" value="Genomic_DNA"/>
</dbReference>
<evidence type="ECO:0000313" key="4">
    <source>
        <dbReference type="EMBL" id="MBL6457868.1"/>
    </source>
</evidence>
<dbReference type="Gene3D" id="3.90.550.10">
    <property type="entry name" value="Spore Coat Polysaccharide Biosynthesis Protein SpsA, Chain A"/>
    <property type="match status" value="1"/>
</dbReference>
<accession>A0ABS1VBV5</accession>
<sequence>MYAIWAAETAALLNIVIPMAGAGSRFAKAGYALPKPLIPVHGVPMIRLVAENIRPSRPHRFIYVCQQAHMREHGLRERLLAWTPGAEIIETDGLTEGAACTVLLARRFIDNGDALMIANADQYVDTAIDAYLAEQDRRGLDGLIMTMTADDPKWSFAAVDAEGLVTQVAEKEVISHHATVGIYNFRAGRDFVRFAEEMIALDLRVNNEFYVAPVYNRMIAAGGRIGIFDIGAEAAGMYGLGIPTDLDLFLGLPLSRRATAGIGDAA</sequence>
<dbReference type="SUPFAM" id="SSF53448">
    <property type="entry name" value="Nucleotide-diphospho-sugar transferases"/>
    <property type="match status" value="1"/>
</dbReference>
<dbReference type="InterPro" id="IPR016873">
    <property type="entry name" value="Caps_polysacc_synth_BcbE_prd"/>
</dbReference>
<dbReference type="PANTHER" id="PTHR43584:SF8">
    <property type="entry name" value="N-ACETYLMURAMATE ALPHA-1-PHOSPHATE URIDYLYLTRANSFERASE"/>
    <property type="match status" value="1"/>
</dbReference>
<evidence type="ECO:0000313" key="5">
    <source>
        <dbReference type="Proteomes" id="UP000606490"/>
    </source>
</evidence>
<dbReference type="Proteomes" id="UP000606490">
    <property type="component" value="Unassembled WGS sequence"/>
</dbReference>